<dbReference type="InterPro" id="IPR031052">
    <property type="entry name" value="FHY3/FAR1"/>
</dbReference>
<keyword evidence="6" id="KW-0539">Nucleus</keyword>
<dbReference type="EMBL" id="CM031810">
    <property type="protein sequence ID" value="KAG6663819.1"/>
    <property type="molecule type" value="Genomic_DNA"/>
</dbReference>
<gene>
    <name evidence="9" type="ORF">CIPAW_02G049200</name>
</gene>
<dbReference type="GO" id="GO:0005634">
    <property type="term" value="C:nucleus"/>
    <property type="evidence" value="ECO:0007669"/>
    <property type="project" value="UniProtKB-SubCell"/>
</dbReference>
<proteinExistence type="inferred from homology"/>
<evidence type="ECO:0000256" key="3">
    <source>
        <dbReference type="ARBA" id="ARBA00022771"/>
    </source>
</evidence>
<dbReference type="Pfam" id="PF10551">
    <property type="entry name" value="MULE"/>
    <property type="match status" value="1"/>
</dbReference>
<dbReference type="PROSITE" id="PS50966">
    <property type="entry name" value="ZF_SWIM"/>
    <property type="match status" value="1"/>
</dbReference>
<protein>
    <recommendedName>
        <fullName evidence="6">Protein FAR1-RELATED SEQUENCE</fullName>
    </recommendedName>
</protein>
<dbReference type="SMART" id="SM00575">
    <property type="entry name" value="ZnF_PMZ"/>
    <property type="match status" value="1"/>
</dbReference>
<name>A0A8T1RB30_CARIL</name>
<accession>A0A8T1RB30</accession>
<evidence type="ECO:0000256" key="5">
    <source>
        <dbReference type="PROSITE-ProRule" id="PRU00325"/>
    </source>
</evidence>
<dbReference type="Proteomes" id="UP000811609">
    <property type="component" value="Chromosome 2"/>
</dbReference>
<feature type="domain" description="SWIM-type" evidence="8">
    <location>
        <begin position="576"/>
        <end position="612"/>
    </location>
</feature>
<dbReference type="GO" id="GO:0006355">
    <property type="term" value="P:regulation of DNA-templated transcription"/>
    <property type="evidence" value="ECO:0007669"/>
    <property type="project" value="UniProtKB-UniRule"/>
</dbReference>
<evidence type="ECO:0000256" key="6">
    <source>
        <dbReference type="RuleBase" id="RU367018"/>
    </source>
</evidence>
<organism evidence="9 10">
    <name type="scientific">Carya illinoinensis</name>
    <name type="common">Pecan</name>
    <dbReference type="NCBI Taxonomy" id="32201"/>
    <lineage>
        <taxon>Eukaryota</taxon>
        <taxon>Viridiplantae</taxon>
        <taxon>Streptophyta</taxon>
        <taxon>Embryophyta</taxon>
        <taxon>Tracheophyta</taxon>
        <taxon>Spermatophyta</taxon>
        <taxon>Magnoliopsida</taxon>
        <taxon>eudicotyledons</taxon>
        <taxon>Gunneridae</taxon>
        <taxon>Pentapetalae</taxon>
        <taxon>rosids</taxon>
        <taxon>fabids</taxon>
        <taxon>Fagales</taxon>
        <taxon>Juglandaceae</taxon>
        <taxon>Carya</taxon>
    </lineage>
</organism>
<keyword evidence="10" id="KW-1185">Reference proteome</keyword>
<feature type="region of interest" description="Disordered" evidence="7">
    <location>
        <begin position="737"/>
        <end position="756"/>
    </location>
</feature>
<keyword evidence="4 6" id="KW-0862">Zinc</keyword>
<dbReference type="InterPro" id="IPR018289">
    <property type="entry name" value="MULE_transposase_dom"/>
</dbReference>
<comment type="subcellular location">
    <subcellularLocation>
        <location evidence="6">Nucleus</location>
    </subcellularLocation>
</comment>
<evidence type="ECO:0000256" key="7">
    <source>
        <dbReference type="SAM" id="MobiDB-lite"/>
    </source>
</evidence>
<evidence type="ECO:0000256" key="1">
    <source>
        <dbReference type="ARBA" id="ARBA00005889"/>
    </source>
</evidence>
<reference evidence="9" key="1">
    <citation type="submission" date="2020-12" db="EMBL/GenBank/DDBJ databases">
        <title>WGS assembly of Carya illinoinensis cv. Pawnee.</title>
        <authorList>
            <person name="Platts A."/>
            <person name="Shu S."/>
            <person name="Wright S."/>
            <person name="Barry K."/>
            <person name="Edger P."/>
            <person name="Pires J.C."/>
            <person name="Schmutz J."/>
        </authorList>
    </citation>
    <scope>NUCLEOTIDE SEQUENCE</scope>
    <source>
        <tissue evidence="9">Leaf</tissue>
    </source>
</reference>
<dbReference type="Pfam" id="PF04434">
    <property type="entry name" value="SWIM"/>
    <property type="match status" value="1"/>
</dbReference>
<evidence type="ECO:0000256" key="4">
    <source>
        <dbReference type="ARBA" id="ARBA00022833"/>
    </source>
</evidence>
<evidence type="ECO:0000256" key="2">
    <source>
        <dbReference type="ARBA" id="ARBA00022723"/>
    </source>
</evidence>
<evidence type="ECO:0000259" key="8">
    <source>
        <dbReference type="PROSITE" id="PS50966"/>
    </source>
</evidence>
<comment type="function">
    <text evidence="6">Putative transcription activator involved in regulating light control of development.</text>
</comment>
<dbReference type="GO" id="GO:0008270">
    <property type="term" value="F:zinc ion binding"/>
    <property type="evidence" value="ECO:0007669"/>
    <property type="project" value="UniProtKB-UniRule"/>
</dbReference>
<dbReference type="PANTHER" id="PTHR31669">
    <property type="entry name" value="PROTEIN FAR1-RELATED SEQUENCE 10-RELATED"/>
    <property type="match status" value="1"/>
</dbReference>
<keyword evidence="3 5" id="KW-0863">Zinc-finger</keyword>
<dbReference type="Pfam" id="PF03101">
    <property type="entry name" value="FAR1"/>
    <property type="match status" value="1"/>
</dbReference>
<keyword evidence="2 6" id="KW-0479">Metal-binding</keyword>
<comment type="caution">
    <text evidence="9">The sequence shown here is derived from an EMBL/GenBank/DDBJ whole genome shotgun (WGS) entry which is preliminary data.</text>
</comment>
<dbReference type="InterPro" id="IPR007527">
    <property type="entry name" value="Znf_SWIM"/>
</dbReference>
<sequence length="794" mass="91027">MKDILSSSNSDEVDVMMSRNCRDIEDDTIETDSGVQQDDMNVEDCVNVEDGVDVGDGINNISSSSSGVFEPFVGKEFDEVEDAQAFYKAYARRTGFATRTNHTRLSKEDRKLILVEYVCSREGFRRESQKQIERKIPEPAETKIGCKATMCIKKDCEKWTVCKFVREHNHELLTPRSTSLLRGHRCVTRVQKKLILTLNESGVPTRKIMSVLSKESGGDFNIGCIGKDVENYLGNKRRKLFKEGDAQRLYAYFLDRQCKEPGFVYSMQVDENGCMGSCFWADARSRAAYQYFGDVVTFDATYLTNIYKMPFVPFSGVNHHHQTIMFGCALLVNETAESYIWLLRTWQEAMLGRAPSTIITDDDKAMAKAIGVVLPNTTHRLCLWHILQKFPEHLAHVYNKFPDFQKDFRHCIHETITTDEFEQEWSSILGKYSLLDNDWLQNLYNRRDKWVPAYLRTTFCAGMSTTQRSESMNKFFKDYVRSSTMVSDFVHQYEKALDARYFKEKEKDVQTKSTRAVMKTLWKIESDAASVYTRKSFMIFQDELFNSQRYIPTKVGKEGERRIYGVIPNGKEQPIYHVTLDSGDAKAICTCHMFEFVGILCRHVLCVLGKKSKLGMLPHHYILERWTINAKSQTILDIPNSDGHVMTHDDPMMRKSKLMMQFYDIAELGSQSPQKYNHLSLALDKVHKELLFMEDIEGEKNIEGGNMSQNDSQVLKSQVVSNFSQILQDPPRVLTKGRPKALRAKNPKETQSTKKRRCSICKIEGHAKNNCPSVRDLGNTGGNISQNLDLSGQT</sequence>
<evidence type="ECO:0000313" key="9">
    <source>
        <dbReference type="EMBL" id="KAG6663819.1"/>
    </source>
</evidence>
<dbReference type="InterPro" id="IPR004330">
    <property type="entry name" value="FAR1_DNA_bnd_dom"/>
</dbReference>
<comment type="similarity">
    <text evidence="1 6">Belongs to the FHY3/FAR1 family.</text>
</comment>
<dbReference type="AlphaFoldDB" id="A0A8T1RB30"/>
<dbReference type="PANTHER" id="PTHR31669:SF293">
    <property type="entry name" value="PROTEIN FAR1-RELATED SEQUENCE"/>
    <property type="match status" value="1"/>
</dbReference>
<evidence type="ECO:0000313" key="10">
    <source>
        <dbReference type="Proteomes" id="UP000811609"/>
    </source>
</evidence>
<dbReference type="InterPro" id="IPR006564">
    <property type="entry name" value="Znf_PMZ"/>
</dbReference>